<gene>
    <name evidence="1" type="ORF">A2961_01440</name>
</gene>
<dbReference type="SUPFAM" id="SSF53056">
    <property type="entry name" value="beta-carbonic anhydrase, cab"/>
    <property type="match status" value="1"/>
</dbReference>
<evidence type="ECO:0008006" key="3">
    <source>
        <dbReference type="Google" id="ProtNLM"/>
    </source>
</evidence>
<sequence length="120" mass="13854">MVHTCDALVVCCIDFRFQKHIREFTDKNLSGKTFDLVGFAGSSKDLKTVMKQLGISVRLHEIKEIYLIHHENCGAYGEESTFTRHSQDLVKARSAIFAKYPDLSVYLYYLHLDGEFEKVF</sequence>
<evidence type="ECO:0000313" key="1">
    <source>
        <dbReference type="EMBL" id="OGM64695.1"/>
    </source>
</evidence>
<proteinExistence type="predicted"/>
<comment type="caution">
    <text evidence="1">The sequence shown here is derived from an EMBL/GenBank/DDBJ whole genome shotgun (WGS) entry which is preliminary data.</text>
</comment>
<dbReference type="InterPro" id="IPR036874">
    <property type="entry name" value="Carbonic_anhydrase_sf"/>
</dbReference>
<organism evidence="1 2">
    <name type="scientific">Candidatus Woesebacteria bacterium RIFCSPLOWO2_01_FULL_39_21</name>
    <dbReference type="NCBI Taxonomy" id="1802519"/>
    <lineage>
        <taxon>Bacteria</taxon>
        <taxon>Candidatus Woeseibacteriota</taxon>
    </lineage>
</organism>
<accession>A0A1F8BMY4</accession>
<dbReference type="AlphaFoldDB" id="A0A1F8BMY4"/>
<reference evidence="1 2" key="1">
    <citation type="journal article" date="2016" name="Nat. Commun.">
        <title>Thousands of microbial genomes shed light on interconnected biogeochemical processes in an aquifer system.</title>
        <authorList>
            <person name="Anantharaman K."/>
            <person name="Brown C.T."/>
            <person name="Hug L.A."/>
            <person name="Sharon I."/>
            <person name="Castelle C.J."/>
            <person name="Probst A.J."/>
            <person name="Thomas B.C."/>
            <person name="Singh A."/>
            <person name="Wilkins M.J."/>
            <person name="Karaoz U."/>
            <person name="Brodie E.L."/>
            <person name="Williams K.H."/>
            <person name="Hubbard S.S."/>
            <person name="Banfield J.F."/>
        </authorList>
    </citation>
    <scope>NUCLEOTIDE SEQUENCE [LARGE SCALE GENOMIC DNA]</scope>
</reference>
<name>A0A1F8BMY4_9BACT</name>
<dbReference type="STRING" id="1802519.A2961_01440"/>
<dbReference type="GO" id="GO:0008270">
    <property type="term" value="F:zinc ion binding"/>
    <property type="evidence" value="ECO:0007669"/>
    <property type="project" value="InterPro"/>
</dbReference>
<dbReference type="Pfam" id="PF20393">
    <property type="entry name" value="Pro_CA_2"/>
    <property type="match status" value="1"/>
</dbReference>
<dbReference type="InterPro" id="IPR046871">
    <property type="entry name" value="Pro_CA_2"/>
</dbReference>
<dbReference type="GO" id="GO:0004089">
    <property type="term" value="F:carbonate dehydratase activity"/>
    <property type="evidence" value="ECO:0007669"/>
    <property type="project" value="InterPro"/>
</dbReference>
<protein>
    <recommendedName>
        <fullName evidence="3">Carbonic anhydrase</fullName>
    </recommendedName>
</protein>
<dbReference type="EMBL" id="MGHF01000004">
    <property type="protein sequence ID" value="OGM64695.1"/>
    <property type="molecule type" value="Genomic_DNA"/>
</dbReference>
<dbReference type="Proteomes" id="UP000177082">
    <property type="component" value="Unassembled WGS sequence"/>
</dbReference>
<evidence type="ECO:0000313" key="2">
    <source>
        <dbReference type="Proteomes" id="UP000177082"/>
    </source>
</evidence>
<dbReference type="Gene3D" id="3.40.1050.10">
    <property type="entry name" value="Carbonic anhydrase"/>
    <property type="match status" value="1"/>
</dbReference>